<dbReference type="STRING" id="765440.A0A0C3FAQ7"/>
<dbReference type="Pfam" id="PF01266">
    <property type="entry name" value="DAO"/>
    <property type="match status" value="1"/>
</dbReference>
<dbReference type="InterPro" id="IPR036188">
    <property type="entry name" value="FAD/NAD-bd_sf"/>
</dbReference>
<dbReference type="SUPFAM" id="SSF51905">
    <property type="entry name" value="FAD/NAD(P)-binding domain"/>
    <property type="match status" value="1"/>
</dbReference>
<sequence length="547" mass="59789">MANFLSSIPVIVREFLTLISSYENISKRLKASPGLPVPNPTLSFWTVPNSPIAKHLSALPPHADIIIIGSGITGAAFARTVLDHGSHGALQVVMLDARDVCSGASGRNGGHVNPQLYVDYAKLKKDYGQEMAKKIIKFRLSHFPEMKRVSEEEGILNETQCRAVEHCEVYYVREQFDSAMKRFEIFKADLPEEAAGIQVYESTEAIEKFHVAPDVIGCFANHGGAINPYRLVTGVLSRLLSRYPENFHLLTNTPCTSISASTADTPYYTLTTSRGKITAPHIIHATNAHAAHLIPSLRSKLVPLRGTMTAQRPGLSLDTSTLQGLRSFIFYRAKIGYDYLTQLPNGEQELIFGGVGIGGDELLYQEIANPDDSGHDPTIAAYLSGVLPFLFGPKNWGAEKPPAPQNPDGTVWDEGRVKACWSGSVCISADWLPWVGRIPVKLTKRPCPPVASTPTIDISKTADDSKDAISPADSVLTSAPGEWISASYSGEGMVHAWLCAKALAYMVLGAEKQGRVEEWFPDVLKVTEARWKKANIEHLLQELGNDD</sequence>
<accession>A0A0C3FAQ7</accession>
<dbReference type="OrthoDB" id="429143at2759"/>
<keyword evidence="3" id="KW-1185">Reference proteome</keyword>
<name>A0A0C3FAQ7_PILCF</name>
<protein>
    <recommendedName>
        <fullName evidence="1">FAD dependent oxidoreductase domain-containing protein</fullName>
    </recommendedName>
</protein>
<feature type="domain" description="FAD dependent oxidoreductase" evidence="1">
    <location>
        <begin position="64"/>
        <end position="506"/>
    </location>
</feature>
<organism evidence="2 3">
    <name type="scientific">Piloderma croceum (strain F 1598)</name>
    <dbReference type="NCBI Taxonomy" id="765440"/>
    <lineage>
        <taxon>Eukaryota</taxon>
        <taxon>Fungi</taxon>
        <taxon>Dikarya</taxon>
        <taxon>Basidiomycota</taxon>
        <taxon>Agaricomycotina</taxon>
        <taxon>Agaricomycetes</taxon>
        <taxon>Agaricomycetidae</taxon>
        <taxon>Atheliales</taxon>
        <taxon>Atheliaceae</taxon>
        <taxon>Piloderma</taxon>
    </lineage>
</organism>
<dbReference type="InParanoid" id="A0A0C3FAQ7"/>
<dbReference type="EMBL" id="KN832997">
    <property type="protein sequence ID" value="KIM81720.1"/>
    <property type="molecule type" value="Genomic_DNA"/>
</dbReference>
<dbReference type="Gene3D" id="3.30.9.10">
    <property type="entry name" value="D-Amino Acid Oxidase, subunit A, domain 2"/>
    <property type="match status" value="1"/>
</dbReference>
<reference evidence="3" key="2">
    <citation type="submission" date="2015-01" db="EMBL/GenBank/DDBJ databases">
        <title>Evolutionary Origins and Diversification of the Mycorrhizal Mutualists.</title>
        <authorList>
            <consortium name="DOE Joint Genome Institute"/>
            <consortium name="Mycorrhizal Genomics Consortium"/>
            <person name="Kohler A."/>
            <person name="Kuo A."/>
            <person name="Nagy L.G."/>
            <person name="Floudas D."/>
            <person name="Copeland A."/>
            <person name="Barry K.W."/>
            <person name="Cichocki N."/>
            <person name="Veneault-Fourrey C."/>
            <person name="LaButti K."/>
            <person name="Lindquist E.A."/>
            <person name="Lipzen A."/>
            <person name="Lundell T."/>
            <person name="Morin E."/>
            <person name="Murat C."/>
            <person name="Riley R."/>
            <person name="Ohm R."/>
            <person name="Sun H."/>
            <person name="Tunlid A."/>
            <person name="Henrissat B."/>
            <person name="Grigoriev I.V."/>
            <person name="Hibbett D.S."/>
            <person name="Martin F."/>
        </authorList>
    </citation>
    <scope>NUCLEOTIDE SEQUENCE [LARGE SCALE GENOMIC DNA]</scope>
    <source>
        <strain evidence="3">F 1598</strain>
    </source>
</reference>
<dbReference type="InterPro" id="IPR006076">
    <property type="entry name" value="FAD-dep_OxRdtase"/>
</dbReference>
<dbReference type="Gene3D" id="3.50.50.60">
    <property type="entry name" value="FAD/NAD(P)-binding domain"/>
    <property type="match status" value="1"/>
</dbReference>
<evidence type="ECO:0000259" key="1">
    <source>
        <dbReference type="Pfam" id="PF01266"/>
    </source>
</evidence>
<dbReference type="AlphaFoldDB" id="A0A0C3FAQ7"/>
<evidence type="ECO:0000313" key="2">
    <source>
        <dbReference type="EMBL" id="KIM81720.1"/>
    </source>
</evidence>
<dbReference type="Proteomes" id="UP000054166">
    <property type="component" value="Unassembled WGS sequence"/>
</dbReference>
<dbReference type="HOGENOM" id="CLU_022730_2_1_1"/>
<gene>
    <name evidence="2" type="ORF">PILCRDRAFT_71688</name>
</gene>
<dbReference type="GO" id="GO:0005737">
    <property type="term" value="C:cytoplasm"/>
    <property type="evidence" value="ECO:0007669"/>
    <property type="project" value="TreeGrafter"/>
</dbReference>
<reference evidence="2 3" key="1">
    <citation type="submission" date="2014-04" db="EMBL/GenBank/DDBJ databases">
        <authorList>
            <consortium name="DOE Joint Genome Institute"/>
            <person name="Kuo A."/>
            <person name="Tarkka M."/>
            <person name="Buscot F."/>
            <person name="Kohler A."/>
            <person name="Nagy L.G."/>
            <person name="Floudas D."/>
            <person name="Copeland A."/>
            <person name="Barry K.W."/>
            <person name="Cichocki N."/>
            <person name="Veneault-Fourrey C."/>
            <person name="LaButti K."/>
            <person name="Lindquist E.A."/>
            <person name="Lipzen A."/>
            <person name="Lundell T."/>
            <person name="Morin E."/>
            <person name="Murat C."/>
            <person name="Sun H."/>
            <person name="Tunlid A."/>
            <person name="Henrissat B."/>
            <person name="Grigoriev I.V."/>
            <person name="Hibbett D.S."/>
            <person name="Martin F."/>
            <person name="Nordberg H.P."/>
            <person name="Cantor M.N."/>
            <person name="Hua S.X."/>
        </authorList>
    </citation>
    <scope>NUCLEOTIDE SEQUENCE [LARGE SCALE GENOMIC DNA]</scope>
    <source>
        <strain evidence="2 3">F 1598</strain>
    </source>
</reference>
<dbReference type="PANTHER" id="PTHR13847:SF213">
    <property type="entry name" value="DEPENDENT OXIDOREDUCTASE, PUTATIVE-RELATED"/>
    <property type="match status" value="1"/>
</dbReference>
<proteinExistence type="predicted"/>
<evidence type="ECO:0000313" key="3">
    <source>
        <dbReference type="Proteomes" id="UP000054166"/>
    </source>
</evidence>
<dbReference type="PANTHER" id="PTHR13847">
    <property type="entry name" value="SARCOSINE DEHYDROGENASE-RELATED"/>
    <property type="match status" value="1"/>
</dbReference>